<gene>
    <name evidence="2" type="ORF">LYSIN_00612</name>
</gene>
<comment type="caution">
    <text evidence="2">The sequence shown here is derived from an EMBL/GenBank/DDBJ whole genome shotgun (WGS) entry which is preliminary data.</text>
</comment>
<dbReference type="Proteomes" id="UP000237319">
    <property type="component" value="Unassembled WGS sequence"/>
</dbReference>
<keyword evidence="3" id="KW-1185">Reference proteome</keyword>
<evidence type="ECO:0000313" key="3">
    <source>
        <dbReference type="Proteomes" id="UP000237319"/>
    </source>
</evidence>
<name>A0A2S5CYE3_LYSSH</name>
<reference evidence="2 3" key="1">
    <citation type="submission" date="2017-11" db="EMBL/GenBank/DDBJ databases">
        <title>Genome sequence of Lysinibacillus sphaericus, a lignin-degrading bacteria isolated from municipal solid waste soil.</title>
        <authorList>
            <person name="Persinoti G.F."/>
            <person name="Paixao D.A."/>
            <person name="Bugg T.D."/>
            <person name="Squina F.M."/>
        </authorList>
    </citation>
    <scope>NUCLEOTIDE SEQUENCE [LARGE SCALE GENOMIC DNA]</scope>
    <source>
        <strain evidence="2 3">A1</strain>
    </source>
</reference>
<proteinExistence type="predicted"/>
<organism evidence="2 3">
    <name type="scientific">Lysinibacillus sphaericus</name>
    <name type="common">Bacillus sphaericus</name>
    <dbReference type="NCBI Taxonomy" id="1421"/>
    <lineage>
        <taxon>Bacteria</taxon>
        <taxon>Bacillati</taxon>
        <taxon>Bacillota</taxon>
        <taxon>Bacilli</taxon>
        <taxon>Bacillales</taxon>
        <taxon>Bacillaceae</taxon>
        <taxon>Lysinibacillus</taxon>
    </lineage>
</organism>
<dbReference type="InterPro" id="IPR012433">
    <property type="entry name" value="Imm11"/>
</dbReference>
<sequence length="90" mass="10430">MNILNLVRCLDIEKSEYRPLLKSLLDGPIKLLTIKYGPHSLEGHHIVRMKEYTGNIMVDDLFIKACKDEKIKGVLFVKEGFTQRPEFVEL</sequence>
<protein>
    <recommendedName>
        <fullName evidence="1">Immunity MXAN-0049 protein domain-containing protein</fullName>
    </recommendedName>
</protein>
<dbReference type="Pfam" id="PF07791">
    <property type="entry name" value="Imm11"/>
    <property type="match status" value="1"/>
</dbReference>
<evidence type="ECO:0000313" key="2">
    <source>
        <dbReference type="EMBL" id="POZ55829.1"/>
    </source>
</evidence>
<accession>A0A2S5CYE3</accession>
<evidence type="ECO:0000259" key="1">
    <source>
        <dbReference type="Pfam" id="PF07791"/>
    </source>
</evidence>
<dbReference type="RefSeq" id="WP_146051970.1">
    <property type="nucleotide sequence ID" value="NZ_CP194323.1"/>
</dbReference>
<dbReference type="AlphaFoldDB" id="A0A2S5CYE3"/>
<dbReference type="EMBL" id="PGLV01000001">
    <property type="protein sequence ID" value="POZ55829.1"/>
    <property type="molecule type" value="Genomic_DNA"/>
</dbReference>
<feature type="domain" description="Immunity MXAN-0049 protein" evidence="1">
    <location>
        <begin position="2"/>
        <end position="77"/>
    </location>
</feature>